<keyword evidence="2" id="KW-1003">Cell membrane</keyword>
<dbReference type="AlphaFoldDB" id="A0A8B9R2J9"/>
<proteinExistence type="inferred from homology"/>
<accession>A0A8B9R2J9</accession>
<dbReference type="GO" id="GO:0030178">
    <property type="term" value="P:negative regulation of Wnt signaling pathway"/>
    <property type="evidence" value="ECO:0007669"/>
    <property type="project" value="InterPro"/>
</dbReference>
<evidence type="ECO:0000313" key="14">
    <source>
        <dbReference type="Ensembl" id="ENSAMXP00005020041.1"/>
    </source>
</evidence>
<evidence type="ECO:0000256" key="3">
    <source>
        <dbReference type="ARBA" id="ARBA00022687"/>
    </source>
</evidence>
<evidence type="ECO:0000256" key="4">
    <source>
        <dbReference type="ARBA" id="ARBA00022692"/>
    </source>
</evidence>
<feature type="region of interest" description="Disordered" evidence="10">
    <location>
        <begin position="435"/>
        <end position="456"/>
    </location>
</feature>
<dbReference type="InterPro" id="IPR029405">
    <property type="entry name" value="APCDD1_dom"/>
</dbReference>
<protein>
    <recommendedName>
        <fullName evidence="9">Protein APCDD1</fullName>
    </recommendedName>
</protein>
<evidence type="ECO:0000259" key="12">
    <source>
        <dbReference type="SMART" id="SM01352"/>
    </source>
</evidence>
<evidence type="ECO:0000256" key="10">
    <source>
        <dbReference type="SAM" id="MobiDB-lite"/>
    </source>
</evidence>
<evidence type="ECO:0000256" key="6">
    <source>
        <dbReference type="ARBA" id="ARBA00023136"/>
    </source>
</evidence>
<evidence type="ECO:0000256" key="9">
    <source>
        <dbReference type="ARBA" id="ARBA00040474"/>
    </source>
</evidence>
<dbReference type="OrthoDB" id="5985602at2759"/>
<dbReference type="EMBL" id="JAICCE010000006">
    <property type="protein sequence ID" value="KAG9276250.1"/>
    <property type="molecule type" value="Genomic_DNA"/>
</dbReference>
<dbReference type="PANTHER" id="PTHR31021">
    <property type="entry name" value="ADENOMATOSIS POLYPOSIS COLI DOWN-REGULATED 1"/>
    <property type="match status" value="1"/>
</dbReference>
<evidence type="ECO:0000256" key="11">
    <source>
        <dbReference type="SAM" id="SignalP"/>
    </source>
</evidence>
<dbReference type="GO" id="GO:0017147">
    <property type="term" value="F:Wnt-protein binding"/>
    <property type="evidence" value="ECO:0007669"/>
    <property type="project" value="InterPro"/>
</dbReference>
<evidence type="ECO:0000256" key="1">
    <source>
        <dbReference type="ARBA" id="ARBA00004251"/>
    </source>
</evidence>
<dbReference type="GO" id="GO:0016055">
    <property type="term" value="P:Wnt signaling pathway"/>
    <property type="evidence" value="ECO:0007669"/>
    <property type="project" value="UniProtKB-KW"/>
</dbReference>
<evidence type="ECO:0000256" key="5">
    <source>
        <dbReference type="ARBA" id="ARBA00022729"/>
    </source>
</evidence>
<reference evidence="13 16" key="1">
    <citation type="submission" date="2021-07" db="EMBL/GenBank/DDBJ databases">
        <authorList>
            <person name="Imarazene B."/>
            <person name="Zahm M."/>
            <person name="Klopp C."/>
            <person name="Cabau C."/>
            <person name="Beille S."/>
            <person name="Jouanno E."/>
            <person name="Castinel A."/>
            <person name="Lluch J."/>
            <person name="Gil L."/>
            <person name="Kuchtly C."/>
            <person name="Lopez Roques C."/>
            <person name="Donnadieu C."/>
            <person name="Parrinello H."/>
            <person name="Journot L."/>
            <person name="Du K."/>
            <person name="Schartl M."/>
            <person name="Retaux S."/>
            <person name="Guiguen Y."/>
        </authorList>
    </citation>
    <scope>NUCLEOTIDE SEQUENCE [LARGE SCALE GENOMIC DNA]</scope>
    <source>
        <strain evidence="13">Pach_M1</strain>
        <tissue evidence="13">Testis</tissue>
    </source>
</reference>
<dbReference type="Proteomes" id="UP000752171">
    <property type="component" value="Unassembled WGS sequence"/>
</dbReference>
<reference evidence="14" key="2">
    <citation type="submission" date="2025-05" db="UniProtKB">
        <authorList>
            <consortium name="Ensembl"/>
        </authorList>
    </citation>
    <scope>IDENTIFICATION</scope>
</reference>
<dbReference type="OMA" id="GWCERLP"/>
<evidence type="ECO:0000256" key="8">
    <source>
        <dbReference type="ARBA" id="ARBA00038384"/>
    </source>
</evidence>
<comment type="similarity">
    <text evidence="8">Belongs to the APCDD1 family.</text>
</comment>
<keyword evidence="6" id="KW-0472">Membrane</keyword>
<evidence type="ECO:0000256" key="7">
    <source>
        <dbReference type="ARBA" id="ARBA00023180"/>
    </source>
</evidence>
<organism evidence="14 15">
    <name type="scientific">Astyanax mexicanus</name>
    <name type="common">Blind cave fish</name>
    <name type="synonym">Astyanax fasciatus mexicanus</name>
    <dbReference type="NCBI Taxonomy" id="7994"/>
    <lineage>
        <taxon>Eukaryota</taxon>
        <taxon>Metazoa</taxon>
        <taxon>Chordata</taxon>
        <taxon>Craniata</taxon>
        <taxon>Vertebrata</taxon>
        <taxon>Euteleostomi</taxon>
        <taxon>Actinopterygii</taxon>
        <taxon>Neopterygii</taxon>
        <taxon>Teleostei</taxon>
        <taxon>Ostariophysi</taxon>
        <taxon>Characiformes</taxon>
        <taxon>Characoidei</taxon>
        <taxon>Acestrorhamphidae</taxon>
        <taxon>Acestrorhamphinae</taxon>
        <taxon>Astyanax</taxon>
    </lineage>
</organism>
<evidence type="ECO:0000313" key="16">
    <source>
        <dbReference type="Proteomes" id="UP000752171"/>
    </source>
</evidence>
<dbReference type="GO" id="GO:0005886">
    <property type="term" value="C:plasma membrane"/>
    <property type="evidence" value="ECO:0007669"/>
    <property type="project" value="UniProtKB-SubCell"/>
</dbReference>
<comment type="subcellular location">
    <subcellularLocation>
        <location evidence="1">Cell membrane</location>
        <topology evidence="1">Single-pass type I membrane protein</topology>
    </subcellularLocation>
</comment>
<dbReference type="SMART" id="SM01352">
    <property type="entry name" value="APCDDC"/>
    <property type="match status" value="2"/>
</dbReference>
<dbReference type="Proteomes" id="UP000694621">
    <property type="component" value="Unplaced"/>
</dbReference>
<feature type="chain" id="PRO_5044669778" description="Protein APCDD1" evidence="11">
    <location>
        <begin position="23"/>
        <end position="508"/>
    </location>
</feature>
<gene>
    <name evidence="13" type="primary">APCDD1</name>
    <name evidence="13" type="ORF">AMEX_G8548</name>
</gene>
<keyword evidence="3" id="KW-0879">Wnt signaling pathway</keyword>
<dbReference type="KEGG" id="amex:103040072"/>
<feature type="compositionally biased region" description="Polar residues" evidence="10">
    <location>
        <begin position="438"/>
        <end position="448"/>
    </location>
</feature>
<dbReference type="Ensembl" id="ENSAMXT00005022152.1">
    <property type="protein sequence ID" value="ENSAMXP00005020041.1"/>
    <property type="gene ID" value="ENSAMXG00005010398.1"/>
</dbReference>
<keyword evidence="5 11" id="KW-0732">Signal</keyword>
<sequence length="508" mass="57816">MFLWFYTATITAVIVLMSAGWCERLPPHLVRSSPVLLEKSYGKHSRHNQCHFMLKHLQDGDQISVHMPPDIAGHWVSDSCEVRSGPEFLTRSYHFYSNHTFQALQFYYRDNHCTEPIYSLLVQGSVHPRQASWVVRGGTEADYQLSRVHLISHNPAVAKELQEKLEQSCDLQKHMEPGLSYELLADDFEHSGRDCSRGLDFSMQELRLLRMEKRHRHGDPTLEAEELFLGDVHTERAQRRLHRPSGYQPPLQSVKTYDDSCVTCQIISAADLHNPPVLPSQNDRPLRLYGNWVSRRCEVRPGVLFLTRHFAFHEDGNAWEGHYYHFSDPVCRRPTFSISARGHFSQGVPSTTVMGGTEFTFTVTHMKVTPMDMATTSLLNVFSGNECGKQGSWRLGVQQDVTFTSGCAALGIRLPHTEYELFRMGRDSAGHSLLFNGQRPTNGSSPNQPHKRATSYQPPLIRCMSSQKGATSFGKEGDQHFRLGNGCKTLHENLMYSILLVILVFWVD</sequence>
<keyword evidence="4" id="KW-0812">Transmembrane</keyword>
<keyword evidence="7" id="KW-0325">Glycoprotein</keyword>
<evidence type="ECO:0000313" key="13">
    <source>
        <dbReference type="EMBL" id="KAG9276250.1"/>
    </source>
</evidence>
<feature type="domain" description="APCDD1" evidence="12">
    <location>
        <begin position="281"/>
        <end position="475"/>
    </location>
</feature>
<name>A0A8B9R2J9_ASTMX</name>
<evidence type="ECO:0000313" key="15">
    <source>
        <dbReference type="Proteomes" id="UP000694621"/>
    </source>
</evidence>
<dbReference type="Pfam" id="PF14921">
    <property type="entry name" value="APCDDC"/>
    <property type="match status" value="2"/>
</dbReference>
<dbReference type="InterPro" id="IPR042425">
    <property type="entry name" value="APCDD1"/>
</dbReference>
<feature type="domain" description="APCDD1" evidence="12">
    <location>
        <begin position="49"/>
        <end position="280"/>
    </location>
</feature>
<dbReference type="PANTHER" id="PTHR31021:SF2">
    <property type="entry name" value="PROTEIN APCDD1"/>
    <property type="match status" value="1"/>
</dbReference>
<evidence type="ECO:0000256" key="2">
    <source>
        <dbReference type="ARBA" id="ARBA00022475"/>
    </source>
</evidence>
<feature type="signal peptide" evidence="11">
    <location>
        <begin position="1"/>
        <end position="22"/>
    </location>
</feature>